<evidence type="ECO:0000313" key="2">
    <source>
        <dbReference type="EMBL" id="AYG63209.1"/>
    </source>
</evidence>
<organism evidence="2 3">
    <name type="scientific">Rhizobium jaguaris</name>
    <dbReference type="NCBI Taxonomy" id="1312183"/>
    <lineage>
        <taxon>Bacteria</taxon>
        <taxon>Pseudomonadati</taxon>
        <taxon>Pseudomonadota</taxon>
        <taxon>Alphaproteobacteria</taxon>
        <taxon>Hyphomicrobiales</taxon>
        <taxon>Rhizobiaceae</taxon>
        <taxon>Rhizobium/Agrobacterium group</taxon>
        <taxon>Rhizobium</taxon>
    </lineage>
</organism>
<reference evidence="2 3" key="1">
    <citation type="submission" date="2018-10" db="EMBL/GenBank/DDBJ databases">
        <title>Rhizobium etli, R. leguminosarum and a new Rhizobium genospecies from Phaseolus dumosus.</title>
        <authorList>
            <person name="Ramirez-Puebla S.T."/>
            <person name="Rogel-Hernandez M.A."/>
            <person name="Guerrero G."/>
            <person name="Ormeno-Orrillo E."/>
            <person name="Martinez-Romero J.C."/>
            <person name="Negrete-Yankelevich S."/>
            <person name="Martinez-Romero E."/>
        </authorList>
    </citation>
    <scope>NUCLEOTIDE SEQUENCE [LARGE SCALE GENOMIC DNA]</scope>
    <source>
        <strain evidence="2 3">CCGE525</strain>
        <plasmid evidence="3">prccge525c</plasmid>
    </source>
</reference>
<keyword evidence="2" id="KW-0614">Plasmid</keyword>
<dbReference type="RefSeq" id="WP_120708117.1">
    <property type="nucleotide sequence ID" value="NZ_CP032695.1"/>
</dbReference>
<dbReference type="EMBL" id="CP032695">
    <property type="protein sequence ID" value="AYG63209.1"/>
    <property type="molecule type" value="Genomic_DNA"/>
</dbReference>
<evidence type="ECO:0000256" key="1">
    <source>
        <dbReference type="SAM" id="MobiDB-lite"/>
    </source>
</evidence>
<geneLocation type="plasmid" evidence="3">
    <name>prccge525c</name>
</geneLocation>
<name>A0A387FX22_9HYPH</name>
<feature type="region of interest" description="Disordered" evidence="1">
    <location>
        <begin position="86"/>
        <end position="105"/>
    </location>
</feature>
<proteinExistence type="predicted"/>
<keyword evidence="3" id="KW-1185">Reference proteome</keyword>
<dbReference type="OrthoDB" id="8420443at2"/>
<dbReference type="Pfam" id="PF06169">
    <property type="entry name" value="DUF982"/>
    <property type="match status" value="1"/>
</dbReference>
<dbReference type="InterPro" id="IPR010385">
    <property type="entry name" value="DUF982"/>
</dbReference>
<accession>A0A387FX22</accession>
<evidence type="ECO:0000313" key="3">
    <source>
        <dbReference type="Proteomes" id="UP000282195"/>
    </source>
</evidence>
<dbReference type="AlphaFoldDB" id="A0A387FX22"/>
<dbReference type="Proteomes" id="UP000282195">
    <property type="component" value="Plasmid pRCCGE525c"/>
</dbReference>
<dbReference type="KEGG" id="rjg:CCGE525_31480"/>
<sequence length="105" mass="11561">MRINNAPWMRPVTIRLQCGLERSFGGAYDALDFLENEWPLRNGEPYDRAVKTCCGALNGAIPSIIAREAFVAACLEADMPAVLAPRKAMRQPTSGSSRTTRYTAN</sequence>
<feature type="compositionally biased region" description="Polar residues" evidence="1">
    <location>
        <begin position="91"/>
        <end position="105"/>
    </location>
</feature>
<gene>
    <name evidence="2" type="ORF">CCGE525_31480</name>
</gene>
<protein>
    <submittedName>
        <fullName evidence="2">DUF982 domain-containing protein</fullName>
    </submittedName>
</protein>
<dbReference type="Gene3D" id="6.10.250.730">
    <property type="match status" value="1"/>
</dbReference>